<reference evidence="2" key="1">
    <citation type="submission" date="2021-03" db="EMBL/GenBank/DDBJ databases">
        <title>Genomic Encyclopedia of Type Strains, Phase IV (KMG-IV): sequencing the most valuable type-strain genomes for metagenomic binning, comparative biology and taxonomic classification.</title>
        <authorList>
            <person name="Goeker M."/>
        </authorList>
    </citation>
    <scope>NUCLEOTIDE SEQUENCE</scope>
    <source>
        <strain evidence="2">DSM 23564</strain>
    </source>
</reference>
<evidence type="ECO:0000313" key="3">
    <source>
        <dbReference type="Proteomes" id="UP000823588"/>
    </source>
</evidence>
<comment type="caution">
    <text evidence="2">The sequence shown here is derived from an EMBL/GenBank/DDBJ whole genome shotgun (WGS) entry which is preliminary data.</text>
</comment>
<organism evidence="2 3">
    <name type="scientific">Halorubrum alkaliphilum</name>
    <dbReference type="NCBI Taxonomy" id="261290"/>
    <lineage>
        <taxon>Archaea</taxon>
        <taxon>Methanobacteriati</taxon>
        <taxon>Methanobacteriota</taxon>
        <taxon>Stenosarchaea group</taxon>
        <taxon>Halobacteria</taxon>
        <taxon>Halobacteriales</taxon>
        <taxon>Haloferacaceae</taxon>
        <taxon>Halorubrum</taxon>
    </lineage>
</organism>
<dbReference type="Proteomes" id="UP000823588">
    <property type="component" value="Unassembled WGS sequence"/>
</dbReference>
<evidence type="ECO:0000313" key="2">
    <source>
        <dbReference type="EMBL" id="MBP1921658.1"/>
    </source>
</evidence>
<keyword evidence="1" id="KW-0812">Transmembrane</keyword>
<accession>A0A8T4GB48</accession>
<proteinExistence type="predicted"/>
<dbReference type="AlphaFoldDB" id="A0A8T4GB48"/>
<name>A0A8T4GB48_9EURY</name>
<protein>
    <submittedName>
        <fullName evidence="2">Uncharacterized protein</fullName>
    </submittedName>
</protein>
<keyword evidence="1" id="KW-0472">Membrane</keyword>
<gene>
    <name evidence="2" type="ORF">J2751_000651</name>
</gene>
<feature type="transmembrane region" description="Helical" evidence="1">
    <location>
        <begin position="44"/>
        <end position="62"/>
    </location>
</feature>
<dbReference type="RefSeq" id="WP_209483090.1">
    <property type="nucleotide sequence ID" value="NZ_JAGGKQ010000003.1"/>
</dbReference>
<evidence type="ECO:0000256" key="1">
    <source>
        <dbReference type="SAM" id="Phobius"/>
    </source>
</evidence>
<keyword evidence="1" id="KW-1133">Transmembrane helix</keyword>
<dbReference type="OrthoDB" id="351268at2157"/>
<keyword evidence="3" id="KW-1185">Reference proteome</keyword>
<feature type="transmembrane region" description="Helical" evidence="1">
    <location>
        <begin position="20"/>
        <end position="37"/>
    </location>
</feature>
<dbReference type="EMBL" id="JAGGKQ010000003">
    <property type="protein sequence ID" value="MBP1921658.1"/>
    <property type="molecule type" value="Genomic_DNA"/>
</dbReference>
<sequence length="132" mass="12989">MSTESADAGLSRINNRSKAAAVLGTLAAFGVGLWSVGEIQFVSIAAIAVGIGVRFGSLWVGTRYLAGADSSALTEQPTAGGYHHGAVGFALVFAGIIAIAGRSLGGDVSLVAGGSVVVAAVGYVGLSVLLPE</sequence>
<feature type="transmembrane region" description="Helical" evidence="1">
    <location>
        <begin position="108"/>
        <end position="130"/>
    </location>
</feature>
<feature type="transmembrane region" description="Helical" evidence="1">
    <location>
        <begin position="82"/>
        <end position="101"/>
    </location>
</feature>